<gene>
    <name evidence="1" type="ORF">FAM6012_00252</name>
</gene>
<dbReference type="Proteomes" id="UP000284123">
    <property type="component" value="Unassembled WGS sequence"/>
</dbReference>
<dbReference type="EMBL" id="LKGI01000022">
    <property type="protein sequence ID" value="RNE33612.1"/>
    <property type="molecule type" value="Genomic_DNA"/>
</dbReference>
<comment type="caution">
    <text evidence="1">The sequence shown here is derived from an EMBL/GenBank/DDBJ whole genome shotgun (WGS) entry which is preliminary data.</text>
</comment>
<proteinExistence type="predicted"/>
<reference evidence="1 2" key="1">
    <citation type="journal article" date="2018" name="Front. Microbiol.">
        <title>Conversion of Methionine to Cysteine in Lactobacillus paracasei Depends on the Highly Mobile cysK-ctl-cysE Gene Cluster.</title>
        <authorList>
            <person name="Wuthrich D."/>
            <person name="Irmler S."/>
            <person name="Berthoud H."/>
            <person name="Guggenbuhl B."/>
            <person name="Eugster E."/>
            <person name="Bruggmann R."/>
        </authorList>
    </citation>
    <scope>NUCLEOTIDE SEQUENCE [LARGE SCALE GENOMIC DNA]</scope>
    <source>
        <strain evidence="1 2">FAM6012</strain>
    </source>
</reference>
<evidence type="ECO:0000313" key="1">
    <source>
        <dbReference type="EMBL" id="RNE33612.1"/>
    </source>
</evidence>
<name>A0A8B3GTS8_LACPA</name>
<protein>
    <submittedName>
        <fullName evidence="1">Uncharacterized protein</fullName>
    </submittedName>
</protein>
<accession>A0A8B3GTS8</accession>
<evidence type="ECO:0000313" key="2">
    <source>
        <dbReference type="Proteomes" id="UP000284123"/>
    </source>
</evidence>
<sequence>MIIMTYSMLFFTRLQRVAHGVNCHTISLNGIQFTVIMICGETSQILRLIRY</sequence>
<dbReference type="AlphaFoldDB" id="A0A8B3GTS8"/>
<organism evidence="1 2">
    <name type="scientific">Lacticaseibacillus paracasei</name>
    <name type="common">Lactobacillus paracasei</name>
    <dbReference type="NCBI Taxonomy" id="1597"/>
    <lineage>
        <taxon>Bacteria</taxon>
        <taxon>Bacillati</taxon>
        <taxon>Bacillota</taxon>
        <taxon>Bacilli</taxon>
        <taxon>Lactobacillales</taxon>
        <taxon>Lactobacillaceae</taxon>
        <taxon>Lacticaseibacillus</taxon>
    </lineage>
</organism>